<evidence type="ECO:0000256" key="4">
    <source>
        <dbReference type="ARBA" id="ARBA00022989"/>
    </source>
</evidence>
<keyword evidence="4 6" id="KW-1133">Transmembrane helix</keyword>
<gene>
    <name evidence="9" type="ordered locus">Emtol_2005</name>
</gene>
<sequence length="689" mass="78533">MKFNAFPVVRYLLFFILGITVYLQTDSYAISFPTEIIYYLIGFLMLIFGLSIRFRQPVVRGSALMAIIFLAGWSLTHFKTASNQPNHFINLPQFSHYQATIIGNSETKPKTFKVEAEINAIKVNGQWIKATGKTLLYFNKQASEKPQYGDVFLIKNMPREVEAPKNPEEFDYRKFLQYKGIYTHHFLWGQEYEKIGHQAPSKLLEFSYKANQYADSVFKARIETPNEYGVASAMVAGLRDDIDNDLLDAYSASGAIHVLSVSGMHVGILFLFLGWMLGWIKKRGKFGKQIFTVLVIGILWGYAIFTGLSSTVLRATVMFSFIQIGTAIGRRQNIYNTLAISALLLLCWNPFWLIDVGFQLSYLAIIGIVFLHPYLYQLLSPNNPIIRSLWEGTCVCFAAQLFTFPLSVYYFHQFPTYFLIANPFVAFFSFAVLPAGLALLILAKVPFLGTVFGFILKHSLVFLNKSIFLFEKLPFATLKGFSISFTEVILIYAIILLIVFFFLRLEFKYLRISLALVFVLTCFNISQDYLQSKQKSLTFHFIPKKSGISIIDGKSATFIADTTLLNSEKTHDFHLKNYYDKSGVVNENKLASNQYTNKQGITYLDFEGKKILWLQQKFNGKLQGNADYVLLSNNAIRKLNPSFTNFQTGLIIVDDSNKRYVVENLKHQADSLHLNLISLYDTGAFSINE</sequence>
<dbReference type="NCBIfam" id="TIGR00360">
    <property type="entry name" value="ComEC_N-term"/>
    <property type="match status" value="1"/>
</dbReference>
<feature type="transmembrane region" description="Helical" evidence="6">
    <location>
        <begin position="12"/>
        <end position="30"/>
    </location>
</feature>
<keyword evidence="2" id="KW-1003">Cell membrane</keyword>
<feature type="transmembrane region" description="Helical" evidence="6">
    <location>
        <begin position="417"/>
        <end position="440"/>
    </location>
</feature>
<feature type="transmembrane region" description="Helical" evidence="6">
    <location>
        <begin position="36"/>
        <end position="54"/>
    </location>
</feature>
<feature type="domain" description="ComEC/Rec2-related protein" evidence="7">
    <location>
        <begin position="234"/>
        <end position="502"/>
    </location>
</feature>
<feature type="transmembrane region" description="Helical" evidence="6">
    <location>
        <begin position="360"/>
        <end position="376"/>
    </location>
</feature>
<protein>
    <submittedName>
        <fullName evidence="9">ComEC/Rec2-related protein</fullName>
    </submittedName>
</protein>
<dbReference type="Pfam" id="PF13567">
    <property type="entry name" value="DUF4131"/>
    <property type="match status" value="1"/>
</dbReference>
<organism evidence="9 10">
    <name type="scientific">Emticicia oligotrophica (strain DSM 17448 / CIP 109782 / MTCC 6937 / GPTSA100-15)</name>
    <dbReference type="NCBI Taxonomy" id="929562"/>
    <lineage>
        <taxon>Bacteria</taxon>
        <taxon>Pseudomonadati</taxon>
        <taxon>Bacteroidota</taxon>
        <taxon>Cytophagia</taxon>
        <taxon>Cytophagales</taxon>
        <taxon>Leadbetterellaceae</taxon>
        <taxon>Emticicia</taxon>
    </lineage>
</organism>
<name>A0ABN4AEJ9_EMTOG</name>
<proteinExistence type="predicted"/>
<dbReference type="PANTHER" id="PTHR30619">
    <property type="entry name" value="DNA INTERNALIZATION/COMPETENCE PROTEIN COMEC/REC2"/>
    <property type="match status" value="1"/>
</dbReference>
<evidence type="ECO:0000259" key="7">
    <source>
        <dbReference type="Pfam" id="PF03772"/>
    </source>
</evidence>
<keyword evidence="3 6" id="KW-0812">Transmembrane</keyword>
<dbReference type="Pfam" id="PF03772">
    <property type="entry name" value="Competence"/>
    <property type="match status" value="1"/>
</dbReference>
<keyword evidence="5 6" id="KW-0472">Membrane</keyword>
<reference evidence="9 10" key="1">
    <citation type="submission" date="2011-07" db="EMBL/GenBank/DDBJ databases">
        <title>The complete genome of chromosome of Emticicia oligotrophica DSM 17448.</title>
        <authorList>
            <consortium name="US DOE Joint Genome Institute (JGI-PGF)"/>
            <person name="Lucas S."/>
            <person name="Han J."/>
            <person name="Lapidus A."/>
            <person name="Bruce D."/>
            <person name="Goodwin L."/>
            <person name="Pitluck S."/>
            <person name="Peters L."/>
            <person name="Kyrpides N."/>
            <person name="Mavromatis K."/>
            <person name="Ivanova N."/>
            <person name="Ovchinnikova G."/>
            <person name="Teshima H."/>
            <person name="Detter J.C."/>
            <person name="Tapia R."/>
            <person name="Han C."/>
            <person name="Land M."/>
            <person name="Hauser L."/>
            <person name="Markowitz V."/>
            <person name="Cheng J.-F."/>
            <person name="Hugenholtz P."/>
            <person name="Woyke T."/>
            <person name="Wu D."/>
            <person name="Tindall B."/>
            <person name="Pomrenke H."/>
            <person name="Brambilla E."/>
            <person name="Klenk H.-P."/>
            <person name="Eisen J.A."/>
        </authorList>
    </citation>
    <scope>NUCLEOTIDE SEQUENCE [LARGE SCALE GENOMIC DNA]</scope>
    <source>
        <strain evidence="9 10">DSM 17448</strain>
    </source>
</reference>
<feature type="transmembrane region" description="Helical" evidence="6">
    <location>
        <begin position="509"/>
        <end position="526"/>
    </location>
</feature>
<feature type="transmembrane region" description="Helical" evidence="6">
    <location>
        <begin position="481"/>
        <end position="502"/>
    </location>
</feature>
<evidence type="ECO:0000313" key="10">
    <source>
        <dbReference type="Proteomes" id="UP000002875"/>
    </source>
</evidence>
<feature type="domain" description="DUF4131" evidence="8">
    <location>
        <begin position="33"/>
        <end position="186"/>
    </location>
</feature>
<feature type="transmembrane region" description="Helical" evidence="6">
    <location>
        <begin position="289"/>
        <end position="305"/>
    </location>
</feature>
<evidence type="ECO:0000256" key="5">
    <source>
        <dbReference type="ARBA" id="ARBA00023136"/>
    </source>
</evidence>
<feature type="transmembrane region" description="Helical" evidence="6">
    <location>
        <begin position="335"/>
        <end position="354"/>
    </location>
</feature>
<evidence type="ECO:0000256" key="2">
    <source>
        <dbReference type="ARBA" id="ARBA00022475"/>
    </source>
</evidence>
<evidence type="ECO:0000259" key="8">
    <source>
        <dbReference type="Pfam" id="PF13567"/>
    </source>
</evidence>
<dbReference type="PANTHER" id="PTHR30619:SF1">
    <property type="entry name" value="RECOMBINATION PROTEIN 2"/>
    <property type="match status" value="1"/>
</dbReference>
<evidence type="ECO:0000256" key="3">
    <source>
        <dbReference type="ARBA" id="ARBA00022692"/>
    </source>
</evidence>
<evidence type="ECO:0000256" key="1">
    <source>
        <dbReference type="ARBA" id="ARBA00004651"/>
    </source>
</evidence>
<keyword evidence="10" id="KW-1185">Reference proteome</keyword>
<feature type="transmembrane region" description="Helical" evidence="6">
    <location>
        <begin position="254"/>
        <end position="277"/>
    </location>
</feature>
<dbReference type="Proteomes" id="UP000002875">
    <property type="component" value="Chromosome"/>
</dbReference>
<dbReference type="InterPro" id="IPR025405">
    <property type="entry name" value="DUF4131"/>
</dbReference>
<dbReference type="RefSeq" id="WP_015028843.1">
    <property type="nucleotide sequence ID" value="NC_018748.1"/>
</dbReference>
<comment type="subcellular location">
    <subcellularLocation>
        <location evidence="1">Cell membrane</location>
        <topology evidence="1">Multi-pass membrane protein</topology>
    </subcellularLocation>
</comment>
<evidence type="ECO:0000313" key="9">
    <source>
        <dbReference type="EMBL" id="AFK03145.1"/>
    </source>
</evidence>
<feature type="transmembrane region" description="Helical" evidence="6">
    <location>
        <begin position="388"/>
        <end position="411"/>
    </location>
</feature>
<dbReference type="InterPro" id="IPR052159">
    <property type="entry name" value="Competence_DNA_uptake"/>
</dbReference>
<dbReference type="InterPro" id="IPR004477">
    <property type="entry name" value="ComEC_N"/>
</dbReference>
<accession>A0ABN4AEJ9</accession>
<evidence type="ECO:0000256" key="6">
    <source>
        <dbReference type="SAM" id="Phobius"/>
    </source>
</evidence>
<feature type="transmembrane region" description="Helical" evidence="6">
    <location>
        <begin position="447"/>
        <end position="469"/>
    </location>
</feature>
<dbReference type="EMBL" id="CP002961">
    <property type="protein sequence ID" value="AFK03145.1"/>
    <property type="molecule type" value="Genomic_DNA"/>
</dbReference>